<dbReference type="InterPro" id="IPR016161">
    <property type="entry name" value="Ald_DH/histidinol_DH"/>
</dbReference>
<keyword evidence="2" id="KW-0560">Oxidoreductase</keyword>
<evidence type="ECO:0000259" key="3">
    <source>
        <dbReference type="Pfam" id="PF00171"/>
    </source>
</evidence>
<evidence type="ECO:0000256" key="2">
    <source>
        <dbReference type="ARBA" id="ARBA00023002"/>
    </source>
</evidence>
<dbReference type="InterPro" id="IPR015590">
    <property type="entry name" value="Aldehyde_DH_dom"/>
</dbReference>
<dbReference type="Pfam" id="PF00171">
    <property type="entry name" value="Aldedh"/>
    <property type="match status" value="1"/>
</dbReference>
<organism evidence="4 5">
    <name type="scientific">Candidatus Roizmanbacteria bacterium RIFCSPHIGHO2_12_FULL_39_8</name>
    <dbReference type="NCBI Taxonomy" id="1802050"/>
    <lineage>
        <taxon>Bacteria</taxon>
        <taxon>Candidatus Roizmaniibacteriota</taxon>
    </lineage>
</organism>
<dbReference type="PANTHER" id="PTHR43353">
    <property type="entry name" value="SUCCINATE-SEMIALDEHYDE DEHYDROGENASE, MITOCHONDRIAL"/>
    <property type="match status" value="1"/>
</dbReference>
<evidence type="ECO:0000313" key="5">
    <source>
        <dbReference type="Proteomes" id="UP000178853"/>
    </source>
</evidence>
<dbReference type="PANTHER" id="PTHR43353:SF5">
    <property type="entry name" value="SUCCINATE-SEMIALDEHYDE DEHYDROGENASE, MITOCHONDRIAL"/>
    <property type="match status" value="1"/>
</dbReference>
<reference evidence="4 5" key="1">
    <citation type="journal article" date="2016" name="Nat. Commun.">
        <title>Thousands of microbial genomes shed light on interconnected biogeochemical processes in an aquifer system.</title>
        <authorList>
            <person name="Anantharaman K."/>
            <person name="Brown C.T."/>
            <person name="Hug L.A."/>
            <person name="Sharon I."/>
            <person name="Castelle C.J."/>
            <person name="Probst A.J."/>
            <person name="Thomas B.C."/>
            <person name="Singh A."/>
            <person name="Wilkins M.J."/>
            <person name="Karaoz U."/>
            <person name="Brodie E.L."/>
            <person name="Williams K.H."/>
            <person name="Hubbard S.S."/>
            <person name="Banfield J.F."/>
        </authorList>
    </citation>
    <scope>NUCLEOTIDE SEQUENCE [LARGE SCALE GENOMIC DNA]</scope>
</reference>
<dbReference type="Gene3D" id="3.40.309.10">
    <property type="entry name" value="Aldehyde Dehydrogenase, Chain A, domain 2"/>
    <property type="match status" value="1"/>
</dbReference>
<dbReference type="InterPro" id="IPR016162">
    <property type="entry name" value="Ald_DH_N"/>
</dbReference>
<dbReference type="GO" id="GO:0016620">
    <property type="term" value="F:oxidoreductase activity, acting on the aldehyde or oxo group of donors, NAD or NADP as acceptor"/>
    <property type="evidence" value="ECO:0007669"/>
    <property type="project" value="InterPro"/>
</dbReference>
<sequence length="457" mass="51529">MFLTSTNPAKNYEVVGKVKISTSQEIKQAVTNARKAKLAWKELGVKKRVVLLHQLYDAFQKRKQDLIELIIKETGKTIRFANVEIDRHSTDFKWFLDNAEKALKDKVTFEDEKTIHRIVYESRGVTAVITPWNHPYGMFVWGVIPNLVAGNTVVYKASEECPLSGQLIEEIIKSVNFPKGVFTEIYGAGDVGERLLHEPIDFIWFTGSTAVGKKIYQIAAEKFIGAVMELGGSNPAIMFDDVKIDDFIEKIYMKRFSTCGQACDALKRLLVQKTIFNKVVKKLKTRFEKVIVGDPWDGKSDIASLVAKRQVDLLEDQVQDAIKKGSKVIFGGKRPKNLKGAYFEPTLLTNIKKNMRVWQEEVFGPVLIAVPFKDEKEAIQLANDTNYGLGSIVFTKDKARAKRVISQIEAGNVEINNAIHWLPCNPFGGYKESGLGREHGEIGLQELCQIKLISEEK</sequence>
<accession>A0A1F7I081</accession>
<name>A0A1F7I081_9BACT</name>
<dbReference type="EMBL" id="MGAA01000033">
    <property type="protein sequence ID" value="OGK36778.1"/>
    <property type="molecule type" value="Genomic_DNA"/>
</dbReference>
<dbReference type="SUPFAM" id="SSF53720">
    <property type="entry name" value="ALDH-like"/>
    <property type="match status" value="1"/>
</dbReference>
<evidence type="ECO:0000313" key="4">
    <source>
        <dbReference type="EMBL" id="OGK36778.1"/>
    </source>
</evidence>
<comment type="similarity">
    <text evidence="1">Belongs to the aldehyde dehydrogenase family.</text>
</comment>
<protein>
    <recommendedName>
        <fullName evidence="3">Aldehyde dehydrogenase domain-containing protein</fullName>
    </recommendedName>
</protein>
<dbReference type="AlphaFoldDB" id="A0A1F7I081"/>
<feature type="domain" description="Aldehyde dehydrogenase" evidence="3">
    <location>
        <begin position="5"/>
        <end position="452"/>
    </location>
</feature>
<proteinExistence type="inferred from homology"/>
<dbReference type="FunFam" id="3.40.309.10:FF:000009">
    <property type="entry name" value="Aldehyde dehydrogenase A"/>
    <property type="match status" value="1"/>
</dbReference>
<dbReference type="CDD" id="cd07078">
    <property type="entry name" value="ALDH"/>
    <property type="match status" value="1"/>
</dbReference>
<dbReference type="Gene3D" id="3.40.605.10">
    <property type="entry name" value="Aldehyde Dehydrogenase, Chain A, domain 1"/>
    <property type="match status" value="1"/>
</dbReference>
<evidence type="ECO:0000256" key="1">
    <source>
        <dbReference type="ARBA" id="ARBA00009986"/>
    </source>
</evidence>
<dbReference type="InterPro" id="IPR016163">
    <property type="entry name" value="Ald_DH_C"/>
</dbReference>
<gene>
    <name evidence="4" type="ORF">A3F60_01400</name>
</gene>
<comment type="caution">
    <text evidence="4">The sequence shown here is derived from an EMBL/GenBank/DDBJ whole genome shotgun (WGS) entry which is preliminary data.</text>
</comment>
<dbReference type="InterPro" id="IPR050740">
    <property type="entry name" value="Aldehyde_DH_Superfamily"/>
</dbReference>
<dbReference type="Proteomes" id="UP000178853">
    <property type="component" value="Unassembled WGS sequence"/>
</dbReference>